<accession>A0A231MZE5</accession>
<sequence>MTDIRFRKRVPGLGELALRPLDPQQDTALLHDWLSRDYARFWGMQDHTPEQVAAFYREMDACDHAEALLGLHDGRPAFLVECYDPRHDRIGQHYPVAPGDHGMHVLVAPAERPIRGFTWQVFRTIMDFLFSQPEVQRVVVEPDVRNDKIHALNRRAGFVYQRQIPLPEKTAHLAFCTRDQYHSALIED</sequence>
<evidence type="ECO:0000256" key="1">
    <source>
        <dbReference type="ARBA" id="ARBA00004924"/>
    </source>
</evidence>
<dbReference type="KEGG" id="zdf:AN401_17290"/>
<organism evidence="2 3">
    <name type="scientific">Zobellella denitrificans</name>
    <dbReference type="NCBI Taxonomy" id="347534"/>
    <lineage>
        <taxon>Bacteria</taxon>
        <taxon>Pseudomonadati</taxon>
        <taxon>Pseudomonadota</taxon>
        <taxon>Gammaproteobacteria</taxon>
        <taxon>Aeromonadales</taxon>
        <taxon>Aeromonadaceae</taxon>
        <taxon>Zobellella</taxon>
    </lineage>
</organism>
<dbReference type="PANTHER" id="PTHR31438:SF1">
    <property type="entry name" value="LYSINE N-ACYLTRANSFERASE C17G9.06C-RELATED"/>
    <property type="match status" value="1"/>
</dbReference>
<dbReference type="InterPro" id="IPR019432">
    <property type="entry name" value="Acyltransferase_MbtK/IucB-like"/>
</dbReference>
<dbReference type="AlphaFoldDB" id="A0A231MZE5"/>
<comment type="pathway">
    <text evidence="1">Siderophore biosynthesis.</text>
</comment>
<dbReference type="InterPro" id="IPR016181">
    <property type="entry name" value="Acyl_CoA_acyltransferase"/>
</dbReference>
<protein>
    <submittedName>
        <fullName evidence="2">Siderophore biosynthesis protein</fullName>
    </submittedName>
</protein>
<reference evidence="3" key="1">
    <citation type="submission" date="2015-09" db="EMBL/GenBank/DDBJ databases">
        <authorList>
            <person name="Shao Z."/>
            <person name="Wang L."/>
        </authorList>
    </citation>
    <scope>NUCLEOTIDE SEQUENCE [LARGE SCALE GENOMIC DNA]</scope>
    <source>
        <strain evidence="3">F13-1</strain>
    </source>
</reference>
<dbReference type="Pfam" id="PF13523">
    <property type="entry name" value="Acetyltransf_8"/>
    <property type="match status" value="1"/>
</dbReference>
<dbReference type="SUPFAM" id="SSF55729">
    <property type="entry name" value="Acyl-CoA N-acyltransferases (Nat)"/>
    <property type="match status" value="1"/>
</dbReference>
<proteinExistence type="predicted"/>
<dbReference type="SMART" id="SM01006">
    <property type="entry name" value="AlcB"/>
    <property type="match status" value="1"/>
</dbReference>
<dbReference type="Proteomes" id="UP000217763">
    <property type="component" value="Chromosome"/>
</dbReference>
<gene>
    <name evidence="2" type="ORF">AN401_17290</name>
</gene>
<dbReference type="OrthoDB" id="9087497at2"/>
<evidence type="ECO:0000313" key="2">
    <source>
        <dbReference type="EMBL" id="ATG75386.1"/>
    </source>
</evidence>
<dbReference type="Gene3D" id="3.40.630.30">
    <property type="match status" value="1"/>
</dbReference>
<name>A0A231MZE5_9GAMM</name>
<dbReference type="EMBL" id="CP012621">
    <property type="protein sequence ID" value="ATG75386.1"/>
    <property type="molecule type" value="Genomic_DNA"/>
</dbReference>
<dbReference type="GO" id="GO:0019290">
    <property type="term" value="P:siderophore biosynthetic process"/>
    <property type="evidence" value="ECO:0007669"/>
    <property type="project" value="InterPro"/>
</dbReference>
<dbReference type="RefSeq" id="WP_094039601.1">
    <property type="nucleotide sequence ID" value="NZ_CP012621.1"/>
</dbReference>
<keyword evidence="3" id="KW-1185">Reference proteome</keyword>
<dbReference type="PANTHER" id="PTHR31438">
    <property type="entry name" value="LYSINE N-ACYLTRANSFERASE C17G9.06C-RELATED"/>
    <property type="match status" value="1"/>
</dbReference>
<dbReference type="GO" id="GO:0016410">
    <property type="term" value="F:N-acyltransferase activity"/>
    <property type="evidence" value="ECO:0007669"/>
    <property type="project" value="TreeGrafter"/>
</dbReference>
<evidence type="ECO:0000313" key="3">
    <source>
        <dbReference type="Proteomes" id="UP000217763"/>
    </source>
</evidence>